<dbReference type="AlphaFoldDB" id="A0A1R4EJ41"/>
<organism evidence="2 3">
    <name type="scientific">Psychrobacter pasteurii</name>
    <dbReference type="NCBI Taxonomy" id="1945520"/>
    <lineage>
        <taxon>Bacteria</taxon>
        <taxon>Pseudomonadati</taxon>
        <taxon>Pseudomonadota</taxon>
        <taxon>Gammaproteobacteria</taxon>
        <taxon>Moraxellales</taxon>
        <taxon>Moraxellaceae</taxon>
        <taxon>Psychrobacter</taxon>
    </lineage>
</organism>
<dbReference type="InterPro" id="IPR046548">
    <property type="entry name" value="DUF6804"/>
</dbReference>
<dbReference type="RefSeq" id="WP_077449815.1">
    <property type="nucleotide sequence ID" value="NZ_FUGD01000181.1"/>
</dbReference>
<feature type="transmembrane region" description="Helical" evidence="1">
    <location>
        <begin position="6"/>
        <end position="22"/>
    </location>
</feature>
<dbReference type="Pfam" id="PF20619">
    <property type="entry name" value="DUF6804"/>
    <property type="match status" value="1"/>
</dbReference>
<evidence type="ECO:0000256" key="1">
    <source>
        <dbReference type="SAM" id="Phobius"/>
    </source>
</evidence>
<keyword evidence="1" id="KW-0472">Membrane</keyword>
<name>A0A1R4EJ41_9GAMM</name>
<dbReference type="EMBL" id="FUGD01000181">
    <property type="protein sequence ID" value="SJM38474.1"/>
    <property type="molecule type" value="Genomic_DNA"/>
</dbReference>
<protein>
    <submittedName>
        <fullName evidence="2">Uncharacterized protein</fullName>
    </submittedName>
</protein>
<feature type="transmembrane region" description="Helical" evidence="1">
    <location>
        <begin position="50"/>
        <end position="70"/>
    </location>
</feature>
<reference evidence="3" key="1">
    <citation type="submission" date="2017-02" db="EMBL/GenBank/DDBJ databases">
        <authorList>
            <person name="Mornico D."/>
        </authorList>
    </citation>
    <scope>NUCLEOTIDE SEQUENCE [LARGE SCALE GENOMIC DNA]</scope>
</reference>
<proteinExistence type="predicted"/>
<dbReference type="OrthoDB" id="6658960at2"/>
<evidence type="ECO:0000313" key="3">
    <source>
        <dbReference type="Proteomes" id="UP000188169"/>
    </source>
</evidence>
<gene>
    <name evidence="2" type="ORF">A1019T_02467</name>
</gene>
<keyword evidence="1" id="KW-1133">Transmembrane helix</keyword>
<sequence>MPKIVVYLAVGFLMFAVLPLPYGYYTLLRLIVFGVFGWAAYISFDRNEEILPWVFIVLALIYNPIIKVYLPKEIWTVINLLSAAFLVFNQRKLLESE</sequence>
<dbReference type="Proteomes" id="UP000188169">
    <property type="component" value="Unassembled WGS sequence"/>
</dbReference>
<keyword evidence="1" id="KW-0812">Transmembrane</keyword>
<accession>A0A1R4EJ41</accession>
<evidence type="ECO:0000313" key="2">
    <source>
        <dbReference type="EMBL" id="SJM38474.1"/>
    </source>
</evidence>
<keyword evidence="3" id="KW-1185">Reference proteome</keyword>